<evidence type="ECO:0000256" key="10">
    <source>
        <dbReference type="SAM" id="Phobius"/>
    </source>
</evidence>
<feature type="region of interest" description="Disordered" evidence="9">
    <location>
        <begin position="360"/>
        <end position="408"/>
    </location>
</feature>
<feature type="compositionally biased region" description="Basic and acidic residues" evidence="9">
    <location>
        <begin position="990"/>
        <end position="1008"/>
    </location>
</feature>
<evidence type="ECO:0000313" key="13">
    <source>
        <dbReference type="Proteomes" id="UP001224775"/>
    </source>
</evidence>
<dbReference type="Gene3D" id="1.10.510.10">
    <property type="entry name" value="Transferase(Phosphotransferase) domain 1"/>
    <property type="match status" value="1"/>
</dbReference>
<feature type="transmembrane region" description="Helical" evidence="10">
    <location>
        <begin position="1014"/>
        <end position="1032"/>
    </location>
</feature>
<evidence type="ECO:0000256" key="7">
    <source>
        <dbReference type="ARBA" id="ARBA00047899"/>
    </source>
</evidence>
<evidence type="ECO:0000256" key="8">
    <source>
        <dbReference type="ARBA" id="ARBA00048679"/>
    </source>
</evidence>
<dbReference type="PANTHER" id="PTHR43671:SF98">
    <property type="entry name" value="SERINE_THREONINE-PROTEIN KINASE NEK11"/>
    <property type="match status" value="1"/>
</dbReference>
<dbReference type="PROSITE" id="PS50011">
    <property type="entry name" value="PROTEIN_KINASE_DOM"/>
    <property type="match status" value="1"/>
</dbReference>
<evidence type="ECO:0000259" key="11">
    <source>
        <dbReference type="PROSITE" id="PS50011"/>
    </source>
</evidence>
<proteinExistence type="predicted"/>
<dbReference type="Proteomes" id="UP001224775">
    <property type="component" value="Unassembled WGS sequence"/>
</dbReference>
<dbReference type="GO" id="GO:0005524">
    <property type="term" value="F:ATP binding"/>
    <property type="evidence" value="ECO:0007669"/>
    <property type="project" value="UniProtKB-KW"/>
</dbReference>
<dbReference type="InterPro" id="IPR000719">
    <property type="entry name" value="Prot_kinase_dom"/>
</dbReference>
<protein>
    <recommendedName>
        <fullName evidence="1">non-specific serine/threonine protein kinase</fullName>
        <ecNumber evidence="1">2.7.11.1</ecNumber>
    </recommendedName>
</protein>
<keyword evidence="2" id="KW-0723">Serine/threonine-protein kinase</keyword>
<feature type="compositionally biased region" description="Polar residues" evidence="9">
    <location>
        <begin position="960"/>
        <end position="971"/>
    </location>
</feature>
<evidence type="ECO:0000256" key="2">
    <source>
        <dbReference type="ARBA" id="ARBA00022527"/>
    </source>
</evidence>
<evidence type="ECO:0000256" key="1">
    <source>
        <dbReference type="ARBA" id="ARBA00012513"/>
    </source>
</evidence>
<gene>
    <name evidence="12" type="ORF">QTG54_004927</name>
</gene>
<dbReference type="Gene3D" id="3.30.200.20">
    <property type="entry name" value="Phosphorylase Kinase, domain 1"/>
    <property type="match status" value="1"/>
</dbReference>
<dbReference type="Pfam" id="PF00069">
    <property type="entry name" value="Pkinase"/>
    <property type="match status" value="1"/>
</dbReference>
<evidence type="ECO:0000256" key="4">
    <source>
        <dbReference type="ARBA" id="ARBA00022741"/>
    </source>
</evidence>
<dbReference type="PANTHER" id="PTHR43671">
    <property type="entry name" value="SERINE/THREONINE-PROTEIN KINASE NEK"/>
    <property type="match status" value="1"/>
</dbReference>
<comment type="caution">
    <text evidence="12">The sequence shown here is derived from an EMBL/GenBank/DDBJ whole genome shotgun (WGS) entry which is preliminary data.</text>
</comment>
<accession>A0AAD8YF24</accession>
<keyword evidence="10" id="KW-1133">Transmembrane helix</keyword>
<dbReference type="AlphaFoldDB" id="A0AAD8YF24"/>
<keyword evidence="10" id="KW-0472">Membrane</keyword>
<reference evidence="12" key="1">
    <citation type="submission" date="2023-06" db="EMBL/GenBank/DDBJ databases">
        <title>Survivors Of The Sea: Transcriptome response of Skeletonema marinoi to long-term dormancy.</title>
        <authorList>
            <person name="Pinder M.I.M."/>
            <person name="Kourtchenko O."/>
            <person name="Robertson E.K."/>
            <person name="Larsson T."/>
            <person name="Maumus F."/>
            <person name="Osuna-Cruz C.M."/>
            <person name="Vancaester E."/>
            <person name="Stenow R."/>
            <person name="Vandepoele K."/>
            <person name="Ploug H."/>
            <person name="Bruchert V."/>
            <person name="Godhe A."/>
            <person name="Topel M."/>
        </authorList>
    </citation>
    <scope>NUCLEOTIDE SEQUENCE</scope>
    <source>
        <strain evidence="12">R05AC</strain>
    </source>
</reference>
<comment type="catalytic activity">
    <reaction evidence="7">
        <text>L-threonyl-[protein] + ATP = O-phospho-L-threonyl-[protein] + ADP + H(+)</text>
        <dbReference type="Rhea" id="RHEA:46608"/>
        <dbReference type="Rhea" id="RHEA-COMP:11060"/>
        <dbReference type="Rhea" id="RHEA-COMP:11605"/>
        <dbReference type="ChEBI" id="CHEBI:15378"/>
        <dbReference type="ChEBI" id="CHEBI:30013"/>
        <dbReference type="ChEBI" id="CHEBI:30616"/>
        <dbReference type="ChEBI" id="CHEBI:61977"/>
        <dbReference type="ChEBI" id="CHEBI:456216"/>
        <dbReference type="EC" id="2.7.11.1"/>
    </reaction>
</comment>
<keyword evidence="3 12" id="KW-0808">Transferase</keyword>
<sequence length="1036" mass="115354">MACQLARRTSDDFSETYGDSSLDSIAPFESDEIILGRRVGSGAFAGVYQIKDFSLRANESKKILGVSIGGSYTGEQIQKREAAAKSIQNGVKYVMKSLKDQLEDSEEKDLFLDSAQDIVNEAEMLAAFSHPNIIELHGIIATRHESFAEGPSAFFIILERLDCTLQDKIEEWKKQNSFNPSSSLKALRGSITASMVLDKDKGEKSTPGGGGSLDKRLRMASSLAGAMKYLHEKDVIFHDLKPENVGLDKRGNVKLFDFGLAKFMPQHGDSYKDVYEMSGAGTPRYSAPEVFFKKSYNLKADVYSFSVVLWEMVGLKQPFPKCKKRKEFEQALPKLEKVLVIDKRWALPIRGIIKKGLSKDLSDRPTMKEREEGWTEVWGGKDHNNKGNNDASKSSAVEDAPTSKPHLPSRYIHVLNDDDCDYIGADDEKLGVDSSSSAATNNNDNNNSTSLTLTQYRVAWYEQIILRMCHIPHTVKNSSYAARECTGALPCLLDLNCGQAAATVSNANSRGESTPQEVVVEWGDNWNSYLSSLNKPVYIGRNQPGGLGSYFFHQCQSKKNTNKGDSGDDATPTTNDLYPSWFVSSDSHIVDYLRMKHSSSMKEYVLFPEHLQHQPNNYSSDAMAYETLIQDKLNYILLALRYGNDPAWEGVYKEQCIRASLDPNDSSSLTKPRERKGWRFFSVFAWYQTYSERALALVNLIPSSYATAISGGLALDLFRNNDYRYGDGKGSSEEDTGAGAETAVHQHHPFSAMVPSYGGVGGGNSGSVNVYRAMEYADMYYTSLEQKMVGENPAYFLGTSIPSHIDALLFSHLAEALCDVYLVLVLAKHSRLMKYFQWMYDQYFGKTYVGGADVEWVKWNNVSNSLNAFNQIPEAAALKKKGLAGEEGVNSGGMTHAISLMQQLAIHCHELDEAMRDAAALRLKGGREKIVLEKQQRPIGSTLYKWLMGVEIKLWGSNKHSGQKSQISSDAGKSKTNESGGEDDEQGDSEDAKKAMWEKHMEQVKRDRRYSDEVWMSGVVVTFVGALLLSYSKSKK</sequence>
<evidence type="ECO:0000256" key="3">
    <source>
        <dbReference type="ARBA" id="ARBA00022679"/>
    </source>
</evidence>
<keyword evidence="6" id="KW-0067">ATP-binding</keyword>
<feature type="region of interest" description="Disordered" evidence="9">
    <location>
        <begin position="960"/>
        <end position="1008"/>
    </location>
</feature>
<feature type="compositionally biased region" description="Basic and acidic residues" evidence="9">
    <location>
        <begin position="360"/>
        <end position="385"/>
    </location>
</feature>
<keyword evidence="5 12" id="KW-0418">Kinase</keyword>
<dbReference type="EMBL" id="JATAAI010000007">
    <property type="protein sequence ID" value="KAK1744394.1"/>
    <property type="molecule type" value="Genomic_DNA"/>
</dbReference>
<keyword evidence="13" id="KW-1185">Reference proteome</keyword>
<dbReference type="EC" id="2.7.11.1" evidence="1"/>
<dbReference type="GO" id="GO:0004674">
    <property type="term" value="F:protein serine/threonine kinase activity"/>
    <property type="evidence" value="ECO:0007669"/>
    <property type="project" value="UniProtKB-KW"/>
</dbReference>
<name>A0AAD8YF24_9STRA</name>
<keyword evidence="10" id="KW-0812">Transmembrane</keyword>
<dbReference type="SMART" id="SM00220">
    <property type="entry name" value="S_TKc"/>
    <property type="match status" value="1"/>
</dbReference>
<feature type="domain" description="Protein kinase" evidence="11">
    <location>
        <begin position="33"/>
        <end position="375"/>
    </location>
</feature>
<evidence type="ECO:0000256" key="9">
    <source>
        <dbReference type="SAM" id="MobiDB-lite"/>
    </source>
</evidence>
<evidence type="ECO:0000256" key="6">
    <source>
        <dbReference type="ARBA" id="ARBA00022840"/>
    </source>
</evidence>
<organism evidence="12 13">
    <name type="scientific">Skeletonema marinoi</name>
    <dbReference type="NCBI Taxonomy" id="267567"/>
    <lineage>
        <taxon>Eukaryota</taxon>
        <taxon>Sar</taxon>
        <taxon>Stramenopiles</taxon>
        <taxon>Ochrophyta</taxon>
        <taxon>Bacillariophyta</taxon>
        <taxon>Coscinodiscophyceae</taxon>
        <taxon>Thalassiosirophycidae</taxon>
        <taxon>Thalassiosirales</taxon>
        <taxon>Skeletonemataceae</taxon>
        <taxon>Skeletonema</taxon>
        <taxon>Skeletonema marinoi-dohrnii complex</taxon>
    </lineage>
</organism>
<feature type="compositionally biased region" description="Acidic residues" evidence="9">
    <location>
        <begin position="980"/>
        <end position="989"/>
    </location>
</feature>
<evidence type="ECO:0000313" key="12">
    <source>
        <dbReference type="EMBL" id="KAK1744394.1"/>
    </source>
</evidence>
<comment type="catalytic activity">
    <reaction evidence="8">
        <text>L-seryl-[protein] + ATP = O-phospho-L-seryl-[protein] + ADP + H(+)</text>
        <dbReference type="Rhea" id="RHEA:17989"/>
        <dbReference type="Rhea" id="RHEA-COMP:9863"/>
        <dbReference type="Rhea" id="RHEA-COMP:11604"/>
        <dbReference type="ChEBI" id="CHEBI:15378"/>
        <dbReference type="ChEBI" id="CHEBI:29999"/>
        <dbReference type="ChEBI" id="CHEBI:30616"/>
        <dbReference type="ChEBI" id="CHEBI:83421"/>
        <dbReference type="ChEBI" id="CHEBI:456216"/>
        <dbReference type="EC" id="2.7.11.1"/>
    </reaction>
</comment>
<dbReference type="InterPro" id="IPR050660">
    <property type="entry name" value="NEK_Ser/Thr_kinase"/>
</dbReference>
<dbReference type="SUPFAM" id="SSF56112">
    <property type="entry name" value="Protein kinase-like (PK-like)"/>
    <property type="match status" value="1"/>
</dbReference>
<dbReference type="InterPro" id="IPR011009">
    <property type="entry name" value="Kinase-like_dom_sf"/>
</dbReference>
<evidence type="ECO:0000256" key="5">
    <source>
        <dbReference type="ARBA" id="ARBA00022777"/>
    </source>
</evidence>
<keyword evidence="4" id="KW-0547">Nucleotide-binding</keyword>